<evidence type="ECO:0000313" key="3">
    <source>
        <dbReference type="Proteomes" id="UP000762676"/>
    </source>
</evidence>
<reference evidence="2 3" key="1">
    <citation type="journal article" date="2021" name="Elife">
        <title>Chloroplast acquisition without the gene transfer in kleptoplastic sea slugs, Plakobranchus ocellatus.</title>
        <authorList>
            <person name="Maeda T."/>
            <person name="Takahashi S."/>
            <person name="Yoshida T."/>
            <person name="Shimamura S."/>
            <person name="Takaki Y."/>
            <person name="Nagai Y."/>
            <person name="Toyoda A."/>
            <person name="Suzuki Y."/>
            <person name="Arimoto A."/>
            <person name="Ishii H."/>
            <person name="Satoh N."/>
            <person name="Nishiyama T."/>
            <person name="Hasebe M."/>
            <person name="Maruyama T."/>
            <person name="Minagawa J."/>
            <person name="Obokata J."/>
            <person name="Shigenobu S."/>
        </authorList>
    </citation>
    <scope>NUCLEOTIDE SEQUENCE [LARGE SCALE GENOMIC DNA]</scope>
</reference>
<keyword evidence="1" id="KW-0732">Signal</keyword>
<gene>
    <name evidence="2" type="ORF">ElyMa_006967900</name>
</gene>
<organism evidence="2 3">
    <name type="scientific">Elysia marginata</name>
    <dbReference type="NCBI Taxonomy" id="1093978"/>
    <lineage>
        <taxon>Eukaryota</taxon>
        <taxon>Metazoa</taxon>
        <taxon>Spiralia</taxon>
        <taxon>Lophotrochozoa</taxon>
        <taxon>Mollusca</taxon>
        <taxon>Gastropoda</taxon>
        <taxon>Heterobranchia</taxon>
        <taxon>Euthyneura</taxon>
        <taxon>Panpulmonata</taxon>
        <taxon>Sacoglossa</taxon>
        <taxon>Placobranchoidea</taxon>
        <taxon>Plakobranchidae</taxon>
        <taxon>Elysia</taxon>
    </lineage>
</organism>
<sequence length="110" mass="12625">MLVFMLTNVLCTQTVTTLRQVEMNHGASSAAIFYDLYQVAWHRLDNHPHETPSGNDLPVFSVTALNSFDVSFGGSSKLTMFYRGFIWFIRCVVISDETLLTFQFVMEQYE</sequence>
<name>A0AAV4JMD9_9GAST</name>
<accession>A0AAV4JMD9</accession>
<feature type="chain" id="PRO_5043954931" description="Polycystin domain-containing protein" evidence="1">
    <location>
        <begin position="18"/>
        <end position="110"/>
    </location>
</feature>
<evidence type="ECO:0000313" key="2">
    <source>
        <dbReference type="EMBL" id="GFS23083.1"/>
    </source>
</evidence>
<feature type="signal peptide" evidence="1">
    <location>
        <begin position="1"/>
        <end position="17"/>
    </location>
</feature>
<dbReference type="Proteomes" id="UP000762676">
    <property type="component" value="Unassembled WGS sequence"/>
</dbReference>
<proteinExistence type="predicted"/>
<keyword evidence="3" id="KW-1185">Reference proteome</keyword>
<dbReference type="EMBL" id="BMAT01013924">
    <property type="protein sequence ID" value="GFS23083.1"/>
    <property type="molecule type" value="Genomic_DNA"/>
</dbReference>
<protein>
    <recommendedName>
        <fullName evidence="4">Polycystin domain-containing protein</fullName>
    </recommendedName>
</protein>
<evidence type="ECO:0008006" key="4">
    <source>
        <dbReference type="Google" id="ProtNLM"/>
    </source>
</evidence>
<evidence type="ECO:0000256" key="1">
    <source>
        <dbReference type="SAM" id="SignalP"/>
    </source>
</evidence>
<comment type="caution">
    <text evidence="2">The sequence shown here is derived from an EMBL/GenBank/DDBJ whole genome shotgun (WGS) entry which is preliminary data.</text>
</comment>
<dbReference type="AlphaFoldDB" id="A0AAV4JMD9"/>